<dbReference type="Proteomes" id="UP000032141">
    <property type="component" value="Chromosome C4"/>
</dbReference>
<feature type="compositionally biased region" description="Basic residues" evidence="2">
    <location>
        <begin position="62"/>
        <end position="73"/>
    </location>
</feature>
<reference evidence="3 4" key="1">
    <citation type="journal article" date="2014" name="Genome Biol.">
        <title>Transcriptome and methylome profiling reveals relics of genome dominance in the mesopolyploid Brassica oleracea.</title>
        <authorList>
            <person name="Parkin I.A."/>
            <person name="Koh C."/>
            <person name="Tang H."/>
            <person name="Robinson S.J."/>
            <person name="Kagale S."/>
            <person name="Clarke W.E."/>
            <person name="Town C.D."/>
            <person name="Nixon J."/>
            <person name="Krishnakumar V."/>
            <person name="Bidwell S.L."/>
            <person name="Denoeud F."/>
            <person name="Belcram H."/>
            <person name="Links M.G."/>
            <person name="Just J."/>
            <person name="Clarke C."/>
            <person name="Bender T."/>
            <person name="Huebert T."/>
            <person name="Mason A.S."/>
            <person name="Pires J.C."/>
            <person name="Barker G."/>
            <person name="Moore J."/>
            <person name="Walley P.G."/>
            <person name="Manoli S."/>
            <person name="Batley J."/>
            <person name="Edwards D."/>
            <person name="Nelson M.N."/>
            <person name="Wang X."/>
            <person name="Paterson A.H."/>
            <person name="King G."/>
            <person name="Bancroft I."/>
            <person name="Chalhoub B."/>
            <person name="Sharpe A.G."/>
        </authorList>
    </citation>
    <scope>NUCLEOTIDE SEQUENCE</scope>
    <source>
        <strain evidence="3 4">cv. TO1000</strain>
    </source>
</reference>
<keyword evidence="1" id="KW-0175">Coiled coil</keyword>
<evidence type="ECO:0000313" key="4">
    <source>
        <dbReference type="Proteomes" id="UP000032141"/>
    </source>
</evidence>
<dbReference type="PANTHER" id="PTHR48449">
    <property type="entry name" value="DUF1985 DOMAIN-CONTAINING PROTEIN"/>
    <property type="match status" value="1"/>
</dbReference>
<organism evidence="3 4">
    <name type="scientific">Brassica oleracea var. oleracea</name>
    <dbReference type="NCBI Taxonomy" id="109376"/>
    <lineage>
        <taxon>Eukaryota</taxon>
        <taxon>Viridiplantae</taxon>
        <taxon>Streptophyta</taxon>
        <taxon>Embryophyta</taxon>
        <taxon>Tracheophyta</taxon>
        <taxon>Spermatophyta</taxon>
        <taxon>Magnoliopsida</taxon>
        <taxon>eudicotyledons</taxon>
        <taxon>Gunneridae</taxon>
        <taxon>Pentapetalae</taxon>
        <taxon>rosids</taxon>
        <taxon>malvids</taxon>
        <taxon>Brassicales</taxon>
        <taxon>Brassicaceae</taxon>
        <taxon>Brassiceae</taxon>
        <taxon>Brassica</taxon>
    </lineage>
</organism>
<feature type="compositionally biased region" description="Low complexity" evidence="2">
    <location>
        <begin position="51"/>
        <end position="61"/>
    </location>
</feature>
<keyword evidence="4" id="KW-1185">Reference proteome</keyword>
<proteinExistence type="predicted"/>
<evidence type="ECO:0000256" key="1">
    <source>
        <dbReference type="SAM" id="Coils"/>
    </source>
</evidence>
<dbReference type="PANTHER" id="PTHR48449:SF1">
    <property type="entry name" value="DUF1985 DOMAIN-CONTAINING PROTEIN"/>
    <property type="match status" value="1"/>
</dbReference>
<protein>
    <recommendedName>
        <fullName evidence="5">DUF1985 domain-containing protein</fullName>
    </recommendedName>
</protein>
<feature type="region of interest" description="Disordered" evidence="2">
    <location>
        <begin position="460"/>
        <end position="503"/>
    </location>
</feature>
<dbReference type="Gramene" id="Bo4g149610.1">
    <property type="protein sequence ID" value="Bo4g149610.1"/>
    <property type="gene ID" value="Bo4g149610"/>
</dbReference>
<dbReference type="AlphaFoldDB" id="A0A0D3C170"/>
<evidence type="ECO:0008006" key="5">
    <source>
        <dbReference type="Google" id="ProtNLM"/>
    </source>
</evidence>
<accession>A0A0D3C170</accession>
<feature type="region of interest" description="Disordered" evidence="2">
    <location>
        <begin position="45"/>
        <end position="73"/>
    </location>
</feature>
<evidence type="ECO:0000256" key="2">
    <source>
        <dbReference type="SAM" id="MobiDB-lite"/>
    </source>
</evidence>
<feature type="compositionally biased region" description="Polar residues" evidence="2">
    <location>
        <begin position="460"/>
        <end position="497"/>
    </location>
</feature>
<name>A0A0D3C170_BRAOL</name>
<sequence>MSLHFSRYSPHRASIVSGDPLQTLTAPPSSPANWTLFISDDADEDPANRNLVPPLSTPRSPLRSRRRKIAQNHHRHTIYSQNRTQITMLDEIREFPSDRNKMGDSVPLTLALSALKYPIGSEPKEKKVSINQHSTSMYISIVESILTADEIERVRGFLGPVMRLNGRSEMKLSGKTVYEGPRGEFEWDLLKGRTHKLSDVLSQLKKTRVDASDERVCLAMLLLAESILLQKNNKGTFPLEYVNKAKDMMYPWGRDAYLVLLRSIQKAVANHLEDTSKFELQGYPLVFHLWILESIPLLRDKFSNWAPTFDVPGPIYMCEKYTELENPSLERVLQIEANKKLKVTCILPPIPHDTKDDVSREDEHSDELESVKDISKKGYKFKADDWKNRSVDTLDVLIHMTENVETSQASASIEEDSVNTKLNKIIEVMMENAKSMKDRMSLLEAENMELRARVSELEGNQNVAPHTQTPVFPTNVTQQTGREPLNETPSLHTQEFSPNLPRE</sequence>
<dbReference type="HOGENOM" id="CLU_042001_0_0_1"/>
<dbReference type="EnsemblPlants" id="Bo4g149610.1">
    <property type="protein sequence ID" value="Bo4g149610.1"/>
    <property type="gene ID" value="Bo4g149610"/>
</dbReference>
<dbReference type="OMA" id="AMYISIV"/>
<evidence type="ECO:0000313" key="3">
    <source>
        <dbReference type="EnsemblPlants" id="Bo4g149610.1"/>
    </source>
</evidence>
<reference evidence="3" key="2">
    <citation type="submission" date="2015-03" db="UniProtKB">
        <authorList>
            <consortium name="EnsemblPlants"/>
        </authorList>
    </citation>
    <scope>IDENTIFICATION</scope>
</reference>
<feature type="coiled-coil region" evidence="1">
    <location>
        <begin position="426"/>
        <end position="460"/>
    </location>
</feature>